<accession>A0A3Q3AEU1</accession>
<evidence type="ECO:0000313" key="2">
    <source>
        <dbReference type="Proteomes" id="UP000264800"/>
    </source>
</evidence>
<dbReference type="AlphaFoldDB" id="A0A3Q3AEU1"/>
<reference evidence="1" key="1">
    <citation type="submission" date="2025-08" db="UniProtKB">
        <authorList>
            <consortium name="Ensembl"/>
        </authorList>
    </citation>
    <scope>IDENTIFICATION</scope>
</reference>
<dbReference type="Proteomes" id="UP000264800">
    <property type="component" value="Unplaced"/>
</dbReference>
<dbReference type="GeneTree" id="ENSGT00950000182912"/>
<proteinExistence type="predicted"/>
<sequence length="370" mass="42258">MASQEIVKHLTQIFSLSQPILKHDIREVLHSHDITVSETLLNEVRFKLRLDGDFSLHYEDPDFDGDLCLLVDIQELPEKGTLKVVRPIASSDTDIFPHVPTVQHQKSWPDHLVVPGFGSEMERILEEGNCVYEESGKLLKLKRLQKSEILKKMAETIYSFKPYPNVKELAMAAQALITAYPCLRMTAGGDSGELGWIRHIGYKLGSYHNNLAKAEVVEVAINTGRQSRNNPNNEHPHENIKKARKAEVNYIINLPKDQTPATLETMREEIIHEVEKAKKNHLVIGMTKYKFHRINNANLRNQFYEELDRYTPKLITLFRDKATKTGKIAEELTKRALILRALPVYLCENASKFFRTCNISVLASLSIPLP</sequence>
<organism evidence="1 2">
    <name type="scientific">Kryptolebias marmoratus</name>
    <name type="common">Mangrove killifish</name>
    <name type="synonym">Rivulus marmoratus</name>
    <dbReference type="NCBI Taxonomy" id="37003"/>
    <lineage>
        <taxon>Eukaryota</taxon>
        <taxon>Metazoa</taxon>
        <taxon>Chordata</taxon>
        <taxon>Craniata</taxon>
        <taxon>Vertebrata</taxon>
        <taxon>Euteleostomi</taxon>
        <taxon>Actinopterygii</taxon>
        <taxon>Neopterygii</taxon>
        <taxon>Teleostei</taxon>
        <taxon>Neoteleostei</taxon>
        <taxon>Acanthomorphata</taxon>
        <taxon>Ovalentaria</taxon>
        <taxon>Atherinomorphae</taxon>
        <taxon>Cyprinodontiformes</taxon>
        <taxon>Rivulidae</taxon>
        <taxon>Kryptolebias</taxon>
    </lineage>
</organism>
<evidence type="ECO:0000313" key="1">
    <source>
        <dbReference type="Ensembl" id="ENSKMAP00000014756.1"/>
    </source>
</evidence>
<protein>
    <submittedName>
        <fullName evidence="1">Uncharacterized protein</fullName>
    </submittedName>
</protein>
<dbReference type="Ensembl" id="ENSKMAT00000014970.1">
    <property type="protein sequence ID" value="ENSKMAP00000014756.1"/>
    <property type="gene ID" value="ENSKMAG00000011074.1"/>
</dbReference>
<dbReference type="PANTHER" id="PTHR31025">
    <property type="entry name" value="SI:CH211-196P9.1-RELATED"/>
    <property type="match status" value="1"/>
</dbReference>
<dbReference type="PANTHER" id="PTHR31025:SF19">
    <property type="entry name" value="SI:CH73-42K18.1-RELATED"/>
    <property type="match status" value="1"/>
</dbReference>
<name>A0A3Q3AEU1_KRYMA</name>
<reference evidence="1" key="2">
    <citation type="submission" date="2025-09" db="UniProtKB">
        <authorList>
            <consortium name="Ensembl"/>
        </authorList>
    </citation>
    <scope>IDENTIFICATION</scope>
</reference>
<keyword evidence="2" id="KW-1185">Reference proteome</keyword>